<feature type="transmembrane region" description="Helical" evidence="6">
    <location>
        <begin position="86"/>
        <end position="110"/>
    </location>
</feature>
<evidence type="ECO:0000313" key="7">
    <source>
        <dbReference type="EMBL" id="EGY52655.1"/>
    </source>
</evidence>
<dbReference type="GO" id="GO:0005886">
    <property type="term" value="C:plasma membrane"/>
    <property type="evidence" value="ECO:0007669"/>
    <property type="project" value="UniProtKB-SubCell"/>
</dbReference>
<dbReference type="PANTHER" id="PTHR42770:SF7">
    <property type="entry name" value="MEMBRANE PROTEIN"/>
    <property type="match status" value="1"/>
</dbReference>
<dbReference type="RefSeq" id="WP_009118858.1">
    <property type="nucleotide sequence ID" value="NZ_JH164926.1"/>
</dbReference>
<protein>
    <submittedName>
        <fullName evidence="7">Amino acid permease</fullName>
    </submittedName>
</protein>
<reference evidence="7 8" key="1">
    <citation type="submission" date="2011-05" db="EMBL/GenBank/DDBJ databases">
        <authorList>
            <person name="Muzny D."/>
            <person name="Qin X."/>
            <person name="Deng J."/>
            <person name="Jiang H."/>
            <person name="Liu Y."/>
            <person name="Qu J."/>
            <person name="Song X.-Z."/>
            <person name="Zhang L."/>
            <person name="Thornton R."/>
            <person name="Coyle M."/>
            <person name="Francisco L."/>
            <person name="Jackson L."/>
            <person name="Javaid M."/>
            <person name="Korchina V."/>
            <person name="Kovar C."/>
            <person name="Mata R."/>
            <person name="Mathew T."/>
            <person name="Ngo R."/>
            <person name="Nguyen L."/>
            <person name="Nguyen N."/>
            <person name="Okwuonu G."/>
            <person name="Ongeri F."/>
            <person name="Pham C."/>
            <person name="Simmons D."/>
            <person name="Wilczek-Boney K."/>
            <person name="Hale W."/>
            <person name="Jakkamsetti A."/>
            <person name="Pham P."/>
            <person name="Ruth R."/>
            <person name="San Lucas F."/>
            <person name="Warren J."/>
            <person name="Zhang J."/>
            <person name="Zhao Z."/>
            <person name="Zhou C."/>
            <person name="Zhu D."/>
            <person name="Lee S."/>
            <person name="Bess C."/>
            <person name="Blankenburg K."/>
            <person name="Forbes L."/>
            <person name="Fu Q."/>
            <person name="Gubbala S."/>
            <person name="Hirani K."/>
            <person name="Jayaseelan J.C."/>
            <person name="Lara F."/>
            <person name="Munidasa M."/>
            <person name="Palculict T."/>
            <person name="Patil S."/>
            <person name="Pu L.-L."/>
            <person name="Saada N."/>
            <person name="Tang L."/>
            <person name="Weissenberger G."/>
            <person name="Zhu Y."/>
            <person name="Hemphill L."/>
            <person name="Shang Y."/>
            <person name="Youmans B."/>
            <person name="Ayvaz T."/>
            <person name="Ross M."/>
            <person name="Santibanez J."/>
            <person name="Aqrawi P."/>
            <person name="Gross S."/>
            <person name="Joshi V."/>
            <person name="Fowler G."/>
            <person name="Nazareth L."/>
            <person name="Reid J."/>
            <person name="Worley K."/>
            <person name="Petrosino J."/>
            <person name="Highlander S."/>
            <person name="Gibbs R."/>
        </authorList>
    </citation>
    <scope>NUCLEOTIDE SEQUENCE [LARGE SCALE GENOMIC DNA]</scope>
    <source>
        <strain evidence="7 8">871</strain>
    </source>
</reference>
<accession>G4CHS6</accession>
<dbReference type="OrthoDB" id="9804700at2"/>
<gene>
    <name evidence="7" type="primary">rocC</name>
    <name evidence="7" type="ORF">HMPREF9371_1165</name>
</gene>
<feature type="transmembrane region" description="Helical" evidence="6">
    <location>
        <begin position="218"/>
        <end position="240"/>
    </location>
</feature>
<keyword evidence="5 6" id="KW-0472">Membrane</keyword>
<dbReference type="GO" id="GO:0022857">
    <property type="term" value="F:transmembrane transporter activity"/>
    <property type="evidence" value="ECO:0007669"/>
    <property type="project" value="InterPro"/>
</dbReference>
<evidence type="ECO:0000313" key="8">
    <source>
        <dbReference type="Proteomes" id="UP000003019"/>
    </source>
</evidence>
<feature type="transmembrane region" description="Helical" evidence="6">
    <location>
        <begin position="357"/>
        <end position="375"/>
    </location>
</feature>
<evidence type="ECO:0000256" key="6">
    <source>
        <dbReference type="SAM" id="Phobius"/>
    </source>
</evidence>
<dbReference type="PIRSF" id="PIRSF006060">
    <property type="entry name" value="AA_transporter"/>
    <property type="match status" value="1"/>
</dbReference>
<evidence type="ECO:0000256" key="3">
    <source>
        <dbReference type="ARBA" id="ARBA00022692"/>
    </source>
</evidence>
<feature type="transmembrane region" description="Helical" evidence="6">
    <location>
        <begin position="311"/>
        <end position="336"/>
    </location>
</feature>
<evidence type="ECO:0000256" key="1">
    <source>
        <dbReference type="ARBA" id="ARBA00004651"/>
    </source>
</evidence>
<comment type="caution">
    <text evidence="7">The sequence shown here is derived from an EMBL/GenBank/DDBJ whole genome shotgun (WGS) entry which is preliminary data.</text>
</comment>
<dbReference type="Gene3D" id="1.20.1740.10">
    <property type="entry name" value="Amino acid/polyamine transporter I"/>
    <property type="match status" value="1"/>
</dbReference>
<keyword evidence="4 6" id="KW-1133">Transmembrane helix</keyword>
<feature type="transmembrane region" description="Helical" evidence="6">
    <location>
        <begin position="452"/>
        <end position="469"/>
    </location>
</feature>
<dbReference type="PANTHER" id="PTHR42770">
    <property type="entry name" value="AMINO ACID TRANSPORTER-RELATED"/>
    <property type="match status" value="1"/>
</dbReference>
<keyword evidence="2" id="KW-1003">Cell membrane</keyword>
<evidence type="ECO:0000256" key="4">
    <source>
        <dbReference type="ARBA" id="ARBA00022989"/>
    </source>
</evidence>
<dbReference type="Pfam" id="PF13520">
    <property type="entry name" value="AA_permease_2"/>
    <property type="match status" value="1"/>
</dbReference>
<dbReference type="Proteomes" id="UP000003019">
    <property type="component" value="Unassembled WGS sequence"/>
</dbReference>
<proteinExistence type="predicted"/>
<evidence type="ECO:0000256" key="2">
    <source>
        <dbReference type="ARBA" id="ARBA00022475"/>
    </source>
</evidence>
<comment type="subcellular location">
    <subcellularLocation>
        <location evidence="1">Cell membrane</location>
        <topology evidence="1">Multi-pass membrane protein</topology>
    </subcellularLocation>
</comment>
<dbReference type="InterPro" id="IPR050367">
    <property type="entry name" value="APC_superfamily"/>
</dbReference>
<keyword evidence="8" id="KW-1185">Reference proteome</keyword>
<organism evidence="7 8">
    <name type="scientific">Neisseria shayeganii 871</name>
    <dbReference type="NCBI Taxonomy" id="1032488"/>
    <lineage>
        <taxon>Bacteria</taxon>
        <taxon>Pseudomonadati</taxon>
        <taxon>Pseudomonadota</taxon>
        <taxon>Betaproteobacteria</taxon>
        <taxon>Neisseriales</taxon>
        <taxon>Neisseriaceae</taxon>
        <taxon>Neisseria</taxon>
    </lineage>
</organism>
<sequence length="502" mass="54263">MSNHHLAKVLGKKEAFMLAFGAMIGWGWIVLSGGWVQEAGSIGAPLALALGAGIIMVIGLCYAELCSAMPYEGGEHVFSYRAMGHAASFLCTWAMILGYVSVVAFEAVALPTVLDNLIPGYQVGYLWNLMGQEQNTEDLVAGIRGGDVYFTWALVGMAGTVVVTWLNYIGIKTAARFQTFVTYLILLVGLVFIIAAPISGDAANLQPLFNETPVEDSAFSPMMAGMLAVLLIVPFMFVGFDVIPQAAAEINLPQKDIGKMLLLSVAAATIFYCAITFGVGIALNEQQLNDASLPTATAMEVVFNSPLAAKIMILAGVAGIITSWNAFFIGGSRAIYAMAHAKMLPAFLAKTHPKYKTPHNAVLLIGAATLFAPFLGRKALVWFVDAGSLSIVIAYFMVCMSLLVLRRRAPNMPRPFRLKKGIFIGAAGCCLSLFLGYMYLPFSPAALTKEEWWIFGGWMVFGFILYSIARSKYGTEESDRIMEAEWANEHEMAAAQAKQNAQ</sequence>
<keyword evidence="3 6" id="KW-0812">Transmembrane</keyword>
<dbReference type="HOGENOM" id="CLU_007946_15_13_4"/>
<evidence type="ECO:0000256" key="5">
    <source>
        <dbReference type="ARBA" id="ARBA00023136"/>
    </source>
</evidence>
<feature type="transmembrane region" description="Helical" evidence="6">
    <location>
        <begin position="261"/>
        <end position="283"/>
    </location>
</feature>
<feature type="transmembrane region" description="Helical" evidence="6">
    <location>
        <begin position="421"/>
        <end position="440"/>
    </location>
</feature>
<dbReference type="PATRIC" id="fig|1032488.3.peg.1093"/>
<dbReference type="AlphaFoldDB" id="G4CHS6"/>
<dbReference type="InterPro" id="IPR002293">
    <property type="entry name" value="AA/rel_permease1"/>
</dbReference>
<feature type="transmembrane region" description="Helical" evidence="6">
    <location>
        <begin position="381"/>
        <end position="405"/>
    </location>
</feature>
<name>G4CHS6_9NEIS</name>
<dbReference type="EMBL" id="AGAY01000043">
    <property type="protein sequence ID" value="EGY52655.1"/>
    <property type="molecule type" value="Genomic_DNA"/>
</dbReference>
<feature type="transmembrane region" description="Helical" evidence="6">
    <location>
        <begin position="149"/>
        <end position="168"/>
    </location>
</feature>
<feature type="transmembrane region" description="Helical" evidence="6">
    <location>
        <begin position="180"/>
        <end position="198"/>
    </location>
</feature>
<feature type="transmembrane region" description="Helical" evidence="6">
    <location>
        <begin position="15"/>
        <end position="36"/>
    </location>
</feature>
<feature type="transmembrane region" description="Helical" evidence="6">
    <location>
        <begin position="42"/>
        <end position="65"/>
    </location>
</feature>
<dbReference type="STRING" id="1032488.HMPREF9371_1165"/>